<dbReference type="PANTHER" id="PTHR42791">
    <property type="entry name" value="GNAT FAMILY ACETYLTRANSFERASE"/>
    <property type="match status" value="1"/>
</dbReference>
<dbReference type="Proteomes" id="UP000758155">
    <property type="component" value="Unassembled WGS sequence"/>
</dbReference>
<dbReference type="PROSITE" id="PS51186">
    <property type="entry name" value="GNAT"/>
    <property type="match status" value="1"/>
</dbReference>
<comment type="caution">
    <text evidence="2">The sequence shown here is derived from an EMBL/GenBank/DDBJ whole genome shotgun (WGS) entry which is preliminary data.</text>
</comment>
<name>A0A9P4WH69_9PLEO</name>
<keyword evidence="3" id="KW-1185">Reference proteome</keyword>
<dbReference type="CDD" id="cd04301">
    <property type="entry name" value="NAT_SF"/>
    <property type="match status" value="1"/>
</dbReference>
<organism evidence="2 3">
    <name type="scientific">Didymella heteroderae</name>
    <dbReference type="NCBI Taxonomy" id="1769908"/>
    <lineage>
        <taxon>Eukaryota</taxon>
        <taxon>Fungi</taxon>
        <taxon>Dikarya</taxon>
        <taxon>Ascomycota</taxon>
        <taxon>Pezizomycotina</taxon>
        <taxon>Dothideomycetes</taxon>
        <taxon>Pleosporomycetidae</taxon>
        <taxon>Pleosporales</taxon>
        <taxon>Pleosporineae</taxon>
        <taxon>Didymellaceae</taxon>
        <taxon>Didymella</taxon>
    </lineage>
</organism>
<evidence type="ECO:0000259" key="1">
    <source>
        <dbReference type="PROSITE" id="PS51186"/>
    </source>
</evidence>
<feature type="domain" description="N-acetyltransferase" evidence="1">
    <location>
        <begin position="1"/>
        <end position="227"/>
    </location>
</feature>
<dbReference type="SUPFAM" id="SSF55729">
    <property type="entry name" value="Acyl-CoA N-acyltransferases (Nat)"/>
    <property type="match status" value="1"/>
</dbReference>
<dbReference type="EMBL" id="SWKV01000102">
    <property type="protein sequence ID" value="KAF3032373.1"/>
    <property type="molecule type" value="Genomic_DNA"/>
</dbReference>
<dbReference type="PANTHER" id="PTHR42791:SF16">
    <property type="entry name" value="N-ACETYLTRANSFERASE DOMAIN-CONTAINING PROTEIN"/>
    <property type="match status" value="1"/>
</dbReference>
<reference evidence="2" key="1">
    <citation type="submission" date="2019-04" db="EMBL/GenBank/DDBJ databases">
        <title>Sequencing of skin fungus with MAO and IRED activity.</title>
        <authorList>
            <person name="Marsaioli A.J."/>
            <person name="Bonatto J.M.C."/>
            <person name="Reis Junior O."/>
        </authorList>
    </citation>
    <scope>NUCLEOTIDE SEQUENCE</scope>
    <source>
        <strain evidence="2">28M1</strain>
    </source>
</reference>
<dbReference type="InterPro" id="IPR052523">
    <property type="entry name" value="Trichothecene_AcTrans"/>
</dbReference>
<gene>
    <name evidence="2" type="ORF">E8E12_001620</name>
</gene>
<evidence type="ECO:0000313" key="2">
    <source>
        <dbReference type="EMBL" id="KAF3032373.1"/>
    </source>
</evidence>
<dbReference type="GO" id="GO:0016747">
    <property type="term" value="F:acyltransferase activity, transferring groups other than amino-acyl groups"/>
    <property type="evidence" value="ECO:0007669"/>
    <property type="project" value="InterPro"/>
</dbReference>
<dbReference type="Gene3D" id="3.40.630.30">
    <property type="match status" value="1"/>
</dbReference>
<dbReference type="InterPro" id="IPR016181">
    <property type="entry name" value="Acyl_CoA_acyltransferase"/>
</dbReference>
<dbReference type="InterPro" id="IPR000182">
    <property type="entry name" value="GNAT_dom"/>
</dbReference>
<accession>A0A9P4WH69</accession>
<dbReference type="OrthoDB" id="2115692at2759"/>
<sequence>MHLRPARPSDEPVIVRICARAFFDEDLFGRVIHPHRYEFPDDVEVFWHEQVRDDWSDTRNKVIVAVVHDENHQEKIMGLAVWQRQGDDAGAQRVKSEWIDPGAWPALSSTRNRALDPSKKTILRESAPYTKHYWAGANVTNWYLSLCCVDPDVKGQGAGRLLVRWGLDRARDERVKASVIASDGSDAFYLNCGFDEVVGNANEGDKNPLRWENVKGGSILFMWNECNGSSETETL</sequence>
<dbReference type="Pfam" id="PF13673">
    <property type="entry name" value="Acetyltransf_10"/>
    <property type="match status" value="1"/>
</dbReference>
<dbReference type="AlphaFoldDB" id="A0A9P4WH69"/>
<protein>
    <recommendedName>
        <fullName evidence="1">N-acetyltransferase domain-containing protein</fullName>
    </recommendedName>
</protein>
<proteinExistence type="predicted"/>
<evidence type="ECO:0000313" key="3">
    <source>
        <dbReference type="Proteomes" id="UP000758155"/>
    </source>
</evidence>